<dbReference type="HOGENOM" id="CLU_069610_0_0_11"/>
<dbReference type="InterPro" id="IPR050832">
    <property type="entry name" value="Bact_Acetyltransf"/>
</dbReference>
<dbReference type="InterPro" id="IPR016181">
    <property type="entry name" value="Acyl_CoA_acyltransferase"/>
</dbReference>
<feature type="region of interest" description="Disordered" evidence="3">
    <location>
        <begin position="1"/>
        <end position="28"/>
    </location>
</feature>
<dbReference type="KEGG" id="sma:SAVERM_6566"/>
<name>Q828U6_STRAW</name>
<dbReference type="Proteomes" id="UP000000428">
    <property type="component" value="Chromosome"/>
</dbReference>
<evidence type="ECO:0000259" key="4">
    <source>
        <dbReference type="PROSITE" id="PS51186"/>
    </source>
</evidence>
<reference evidence="5 6" key="1">
    <citation type="journal article" date="2001" name="Proc. Natl. Acad. Sci. U.S.A.">
        <title>Genome sequence of an industrial microorganism Streptomyces avermitilis: deducing the ability of producing secondary metabolites.</title>
        <authorList>
            <person name="Omura S."/>
            <person name="Ikeda H."/>
            <person name="Ishikawa J."/>
            <person name="Hanamoto A."/>
            <person name="Takahashi C."/>
            <person name="Shinose M."/>
            <person name="Takahashi Y."/>
            <person name="Horikawa H."/>
            <person name="Nakazawa H."/>
            <person name="Osonoe T."/>
            <person name="Kikuchi H."/>
            <person name="Shiba T."/>
            <person name="Sakaki Y."/>
            <person name="Hattori M."/>
        </authorList>
    </citation>
    <scope>NUCLEOTIDE SEQUENCE [LARGE SCALE GENOMIC DNA]</scope>
    <source>
        <strain evidence="6">ATCC 31267 / DSM 46492 / JCM 5070 / NBRC 14893 / NCIMB 12804 / NRRL 8165 / MA-4680</strain>
    </source>
</reference>
<dbReference type="Gene3D" id="3.40.630.30">
    <property type="match status" value="1"/>
</dbReference>
<organism evidence="5 6">
    <name type="scientific">Streptomyces avermitilis (strain ATCC 31267 / DSM 46492 / JCM 5070 / NBRC 14893 / NCIMB 12804 / NRRL 8165 / MA-4680)</name>
    <dbReference type="NCBI Taxonomy" id="227882"/>
    <lineage>
        <taxon>Bacteria</taxon>
        <taxon>Bacillati</taxon>
        <taxon>Actinomycetota</taxon>
        <taxon>Actinomycetes</taxon>
        <taxon>Kitasatosporales</taxon>
        <taxon>Streptomycetaceae</taxon>
        <taxon>Streptomyces</taxon>
    </lineage>
</organism>
<dbReference type="PROSITE" id="PS51186">
    <property type="entry name" value="GNAT"/>
    <property type="match status" value="2"/>
</dbReference>
<feature type="domain" description="N-acetyltransferase" evidence="4">
    <location>
        <begin position="36"/>
        <end position="191"/>
    </location>
</feature>
<dbReference type="PANTHER" id="PTHR43877">
    <property type="entry name" value="AMINOALKYLPHOSPHONATE N-ACETYLTRANSFERASE-RELATED-RELATED"/>
    <property type="match status" value="1"/>
</dbReference>
<evidence type="ECO:0000256" key="1">
    <source>
        <dbReference type="ARBA" id="ARBA00022679"/>
    </source>
</evidence>
<dbReference type="CDD" id="cd04301">
    <property type="entry name" value="NAT_SF"/>
    <property type="match status" value="1"/>
</dbReference>
<evidence type="ECO:0000313" key="5">
    <source>
        <dbReference type="EMBL" id="BAC74276.1"/>
    </source>
</evidence>
<dbReference type="Pfam" id="PF00583">
    <property type="entry name" value="Acetyltransf_1"/>
    <property type="match status" value="2"/>
</dbReference>
<evidence type="ECO:0000256" key="3">
    <source>
        <dbReference type="SAM" id="MobiDB-lite"/>
    </source>
</evidence>
<reference evidence="5 6" key="3">
    <citation type="journal article" date="2014" name="J. Ind. Microbiol. Biotechnol.">
        <title>Genome mining of the Streptomyces avermitilis genome and development of genome-minimized hosts for heterologous expression of biosynthetic gene clusters.</title>
        <authorList>
            <person name="Ikeda H."/>
            <person name="Shin-ya K."/>
            <person name="Omura S."/>
        </authorList>
    </citation>
    <scope>NUCLEOTIDE SEQUENCE [LARGE SCALE GENOMIC DNA]</scope>
    <source>
        <strain evidence="6">ATCC 31267 / DSM 46492 / JCM 5070 / NBRC 14893 / NCIMB 12804 / NRRL 8165 / MA-4680</strain>
    </source>
</reference>
<keyword evidence="6" id="KW-1185">Reference proteome</keyword>
<reference evidence="5 6" key="2">
    <citation type="journal article" date="2003" name="Nat. Biotechnol.">
        <title>Complete genome sequence and comparative analysis of the industrial microorganism Streptomyces avermitilis.</title>
        <authorList>
            <person name="Ikeda H."/>
            <person name="Ishikawa J."/>
            <person name="Hanamoto A."/>
            <person name="Shinose M."/>
            <person name="Kikuchi H."/>
            <person name="Shiba T."/>
            <person name="Sakaki Y."/>
            <person name="Hattori M."/>
            <person name="Omura S."/>
        </authorList>
    </citation>
    <scope>NUCLEOTIDE SEQUENCE [LARGE SCALE GENOMIC DNA]</scope>
    <source>
        <strain evidence="6">ATCC 31267 / DSM 46492 / JCM 5070 / NBRC 14893 / NCIMB 12804 / NRRL 8165 / MA-4680</strain>
    </source>
</reference>
<sequence length="342" mass="37549">MIVPHRPPGAERSSRAPGKSEAPARGPRVACEPMTLIVRELRQDSRPDAEGFAHIRRLALPFFIVTPESIAYDRRHTHPDAHYQPLLAEADGELVGTAQVGLVHDSPEPGQAYLNVYVHPERLGGGAGSLLVRTAEERLRALGATKLFAWVLDEPANRAFAERRGYRASRSGHFLRLDLAHGTLPPLQSPPPGVELRTAADFADDPRPLFELDAETSGDEPGDVDHEFTDYEAWLEETWRHPLLSHELTSVALVDGRPAAFSAARTDGATRYHTGMTGTARAFRGRGLAKLAKNDSLHRARAAGFTEAFTGNDAGNEPMLAINKWFGYEICATEVRYVRELG</sequence>
<proteinExistence type="predicted"/>
<keyword evidence="1" id="KW-0808">Transferase</keyword>
<dbReference type="InterPro" id="IPR000182">
    <property type="entry name" value="GNAT_dom"/>
</dbReference>
<dbReference type="SUPFAM" id="SSF55729">
    <property type="entry name" value="Acyl-CoA N-acyltransferases (Nat)"/>
    <property type="match status" value="2"/>
</dbReference>
<protein>
    <submittedName>
        <fullName evidence="5">Acetyltransferase</fullName>
    </submittedName>
</protein>
<dbReference type="DNASU" id="1216901"/>
<evidence type="ECO:0000256" key="2">
    <source>
        <dbReference type="ARBA" id="ARBA00023315"/>
    </source>
</evidence>
<dbReference type="PANTHER" id="PTHR43877:SF1">
    <property type="entry name" value="ACETYLTRANSFERASE"/>
    <property type="match status" value="1"/>
</dbReference>
<gene>
    <name evidence="5" type="ORF">SAVERM_6566</name>
</gene>
<dbReference type="AlphaFoldDB" id="Q828U6"/>
<dbReference type="GO" id="GO:0016747">
    <property type="term" value="F:acyltransferase activity, transferring groups other than amino-acyl groups"/>
    <property type="evidence" value="ECO:0007669"/>
    <property type="project" value="InterPro"/>
</dbReference>
<keyword evidence="2" id="KW-0012">Acyltransferase</keyword>
<dbReference type="EMBL" id="BA000030">
    <property type="protein sequence ID" value="BAC74276.1"/>
    <property type="molecule type" value="Genomic_DNA"/>
</dbReference>
<feature type="domain" description="N-acetyltransferase" evidence="4">
    <location>
        <begin position="194"/>
        <end position="342"/>
    </location>
</feature>
<dbReference type="eggNOG" id="COG1247">
    <property type="taxonomic scope" value="Bacteria"/>
</dbReference>
<evidence type="ECO:0000313" key="6">
    <source>
        <dbReference type="Proteomes" id="UP000000428"/>
    </source>
</evidence>
<accession>Q828U6</accession>